<reference evidence="4 5" key="1">
    <citation type="submission" date="2016-12" db="EMBL/GenBank/DDBJ databases">
        <authorList>
            <person name="Song W.-J."/>
            <person name="Kurnit D.M."/>
        </authorList>
    </citation>
    <scope>NUCLEOTIDE SEQUENCE [LARGE SCALE GENOMIC DNA]</scope>
    <source>
        <strain evidence="4 5">175</strain>
    </source>
</reference>
<feature type="compositionally biased region" description="Basic and acidic residues" evidence="2">
    <location>
        <begin position="1"/>
        <end position="11"/>
    </location>
</feature>
<evidence type="ECO:0000259" key="3">
    <source>
        <dbReference type="Pfam" id="PF01464"/>
    </source>
</evidence>
<dbReference type="Gene3D" id="1.10.530.10">
    <property type="match status" value="1"/>
</dbReference>
<sequence>MNSTRLMDRAPESGPAAGPVTNETKSVGPTQLESLRNLALLLLLIPFPGGDPKPREPVASPEPAPSIPEPQTTGGPGNGPESSTQSESAPDLDPALEDALRRDYQKHLPRLQPLFAEAGRRHGLDWRLLAAVGYQESKWNHRAVSAEGVRGLMMLTGPTARELNIRDRFDPAQSITGGAAYLSRTLTALPAQIPDPDRVWYALAAYNLGPGHVEDARVLIQARGGDPDRWDELKRVLPLLAHRAWHRHTRHGRARGGVAVRYVNSVRRYYELLVWLTDEEESRKPLLARADGT</sequence>
<gene>
    <name evidence="4" type="ORF">SAMN02949497_4001</name>
</gene>
<proteinExistence type="inferred from homology"/>
<dbReference type="AlphaFoldDB" id="A0A1Y6DA90"/>
<dbReference type="SUPFAM" id="SSF53955">
    <property type="entry name" value="Lysozyme-like"/>
    <property type="match status" value="1"/>
</dbReference>
<name>A0A1Y6DA90_9GAMM</name>
<dbReference type="PANTHER" id="PTHR37423">
    <property type="entry name" value="SOLUBLE LYTIC MUREIN TRANSGLYCOSYLASE-RELATED"/>
    <property type="match status" value="1"/>
</dbReference>
<dbReference type="InterPro" id="IPR023346">
    <property type="entry name" value="Lysozyme-like_dom_sf"/>
</dbReference>
<dbReference type="Pfam" id="PF01464">
    <property type="entry name" value="SLT"/>
    <property type="match status" value="1"/>
</dbReference>
<comment type="similarity">
    <text evidence="1">Belongs to the transglycosylase Slt family.</text>
</comment>
<dbReference type="STRING" id="1760988.SAMN02949497_4001"/>
<dbReference type="EMBL" id="FXAM01000001">
    <property type="protein sequence ID" value="SMF96595.1"/>
    <property type="molecule type" value="Genomic_DNA"/>
</dbReference>
<dbReference type="CDD" id="cd13403">
    <property type="entry name" value="MLTF-like"/>
    <property type="match status" value="1"/>
</dbReference>
<organism evidence="4 5">
    <name type="scientific">Methylomagnum ishizawai</name>
    <dbReference type="NCBI Taxonomy" id="1760988"/>
    <lineage>
        <taxon>Bacteria</taxon>
        <taxon>Pseudomonadati</taxon>
        <taxon>Pseudomonadota</taxon>
        <taxon>Gammaproteobacteria</taxon>
        <taxon>Methylococcales</taxon>
        <taxon>Methylococcaceae</taxon>
        <taxon>Methylomagnum</taxon>
    </lineage>
</organism>
<feature type="compositionally biased region" description="Polar residues" evidence="2">
    <location>
        <begin position="21"/>
        <end position="31"/>
    </location>
</feature>
<evidence type="ECO:0000313" key="4">
    <source>
        <dbReference type="EMBL" id="SMF96595.1"/>
    </source>
</evidence>
<protein>
    <submittedName>
        <fullName evidence="4">Transglycosylase SLT domain-containing protein</fullName>
    </submittedName>
</protein>
<feature type="domain" description="Transglycosylase SLT" evidence="3">
    <location>
        <begin position="114"/>
        <end position="216"/>
    </location>
</feature>
<evidence type="ECO:0000256" key="1">
    <source>
        <dbReference type="ARBA" id="ARBA00007734"/>
    </source>
</evidence>
<dbReference type="InterPro" id="IPR008258">
    <property type="entry name" value="Transglycosylase_SLT_dom_1"/>
</dbReference>
<keyword evidence="5" id="KW-1185">Reference proteome</keyword>
<feature type="region of interest" description="Disordered" evidence="2">
    <location>
        <begin position="46"/>
        <end position="92"/>
    </location>
</feature>
<accession>A0A1Y6DA90</accession>
<dbReference type="Proteomes" id="UP000192923">
    <property type="component" value="Unassembled WGS sequence"/>
</dbReference>
<feature type="region of interest" description="Disordered" evidence="2">
    <location>
        <begin position="1"/>
        <end position="31"/>
    </location>
</feature>
<evidence type="ECO:0000256" key="2">
    <source>
        <dbReference type="SAM" id="MobiDB-lite"/>
    </source>
</evidence>
<evidence type="ECO:0000313" key="5">
    <source>
        <dbReference type="Proteomes" id="UP000192923"/>
    </source>
</evidence>
<dbReference type="PANTHER" id="PTHR37423:SF2">
    <property type="entry name" value="MEMBRANE-BOUND LYTIC MUREIN TRANSGLYCOSYLASE C"/>
    <property type="match status" value="1"/>
</dbReference>